<name>A0A7Y9GCJ1_9ACTN</name>
<organism evidence="2 3">
    <name type="scientific">Actinomadura citrea</name>
    <dbReference type="NCBI Taxonomy" id="46158"/>
    <lineage>
        <taxon>Bacteria</taxon>
        <taxon>Bacillati</taxon>
        <taxon>Actinomycetota</taxon>
        <taxon>Actinomycetes</taxon>
        <taxon>Streptosporangiales</taxon>
        <taxon>Thermomonosporaceae</taxon>
        <taxon>Actinomadura</taxon>
    </lineage>
</organism>
<protein>
    <recommendedName>
        <fullName evidence="1">DUF4158 domain-containing protein</fullName>
    </recommendedName>
</protein>
<dbReference type="AlphaFoldDB" id="A0A7Y9GCJ1"/>
<dbReference type="RefSeq" id="WP_218935165.1">
    <property type="nucleotide sequence ID" value="NZ_BMRD01000022.1"/>
</dbReference>
<comment type="caution">
    <text evidence="2">The sequence shown here is derived from an EMBL/GenBank/DDBJ whole genome shotgun (WGS) entry which is preliminary data.</text>
</comment>
<sequence>MSDEEAAAYGRFTGPPSRAELEKLFFLDDADRKLIAKRRGEDNRLGFALQVTTARFVGRFLPDPLDVPIEVVDYLAAQLGIADASVVKSYAERQQTVFDHQDDIRKAYGLRSFAEAEDEFVAWADARAWNTGDGVKSVFAEGVTWLRGEKVLLPGVTTLARLVARVREQAVERLHQSLYAVLSPRQRAVLELLLEMPEGARTSDLERWRKGPSVPSGRNLEKALKRAQEILGAGLGAVDLPADVPQRRLVDLARYGMSATATTLRRHGPPRQLATLLATVIYLEGKSVDDCLDLLDLLMTTELIGKAETATDKERARQHPKLARHSATLAAAVEMLLEVTEYGEEISLEQVWESIDAVVPRREMRSAVAAVTGMVPPPEADDDGPMRALLAERIATVSGFLKTSPR</sequence>
<proteinExistence type="predicted"/>
<keyword evidence="3" id="KW-1185">Reference proteome</keyword>
<dbReference type="EMBL" id="JACCBT010000001">
    <property type="protein sequence ID" value="NYE14010.1"/>
    <property type="molecule type" value="Genomic_DNA"/>
</dbReference>
<reference evidence="2 3" key="1">
    <citation type="submission" date="2020-07" db="EMBL/GenBank/DDBJ databases">
        <title>Sequencing the genomes of 1000 actinobacteria strains.</title>
        <authorList>
            <person name="Klenk H.-P."/>
        </authorList>
    </citation>
    <scope>NUCLEOTIDE SEQUENCE [LARGE SCALE GENOMIC DNA]</scope>
    <source>
        <strain evidence="2 3">DSM 43461</strain>
    </source>
</reference>
<dbReference type="InterPro" id="IPR025296">
    <property type="entry name" value="DUF4158"/>
</dbReference>
<evidence type="ECO:0000259" key="1">
    <source>
        <dbReference type="Pfam" id="PF13700"/>
    </source>
</evidence>
<dbReference type="Proteomes" id="UP000591272">
    <property type="component" value="Unassembled WGS sequence"/>
</dbReference>
<accession>A0A7Y9GCJ1</accession>
<evidence type="ECO:0000313" key="2">
    <source>
        <dbReference type="EMBL" id="NYE14010.1"/>
    </source>
</evidence>
<feature type="domain" description="DUF4158" evidence="1">
    <location>
        <begin position="1"/>
        <end position="166"/>
    </location>
</feature>
<dbReference type="Pfam" id="PF13700">
    <property type="entry name" value="DUF4158"/>
    <property type="match status" value="1"/>
</dbReference>
<gene>
    <name evidence="2" type="ORF">BJ999_004306</name>
</gene>
<evidence type="ECO:0000313" key="3">
    <source>
        <dbReference type="Proteomes" id="UP000591272"/>
    </source>
</evidence>